<evidence type="ECO:0000313" key="3">
    <source>
        <dbReference type="Proteomes" id="UP000076532"/>
    </source>
</evidence>
<reference evidence="2 3" key="1">
    <citation type="journal article" date="2016" name="Mol. Biol. Evol.">
        <title>Comparative Genomics of Early-Diverging Mushroom-Forming Fungi Provides Insights into the Origins of Lignocellulose Decay Capabilities.</title>
        <authorList>
            <person name="Nagy L.G."/>
            <person name="Riley R."/>
            <person name="Tritt A."/>
            <person name="Adam C."/>
            <person name="Daum C."/>
            <person name="Floudas D."/>
            <person name="Sun H."/>
            <person name="Yadav J.S."/>
            <person name="Pangilinan J."/>
            <person name="Larsson K.H."/>
            <person name="Matsuura K."/>
            <person name="Barry K."/>
            <person name="Labutti K."/>
            <person name="Kuo R."/>
            <person name="Ohm R.A."/>
            <person name="Bhattacharya S.S."/>
            <person name="Shirouzu T."/>
            <person name="Yoshinaga Y."/>
            <person name="Martin F.M."/>
            <person name="Grigoriev I.V."/>
            <person name="Hibbett D.S."/>
        </authorList>
    </citation>
    <scope>NUCLEOTIDE SEQUENCE [LARGE SCALE GENOMIC DNA]</scope>
    <source>
        <strain evidence="2 3">CBS 109695</strain>
    </source>
</reference>
<feature type="region of interest" description="Disordered" evidence="1">
    <location>
        <begin position="1"/>
        <end position="20"/>
    </location>
</feature>
<dbReference type="EMBL" id="KV417713">
    <property type="protein sequence ID" value="KZP08829.1"/>
    <property type="molecule type" value="Genomic_DNA"/>
</dbReference>
<evidence type="ECO:0000313" key="2">
    <source>
        <dbReference type="EMBL" id="KZP08829.1"/>
    </source>
</evidence>
<dbReference type="Proteomes" id="UP000076532">
    <property type="component" value="Unassembled WGS sequence"/>
</dbReference>
<name>A0A165XRV0_9AGAM</name>
<protein>
    <submittedName>
        <fullName evidence="2">Uncharacterized protein</fullName>
    </submittedName>
</protein>
<proteinExistence type="predicted"/>
<evidence type="ECO:0000256" key="1">
    <source>
        <dbReference type="SAM" id="MobiDB-lite"/>
    </source>
</evidence>
<dbReference type="AlphaFoldDB" id="A0A165XRV0"/>
<organism evidence="2 3">
    <name type="scientific">Athelia psychrophila</name>
    <dbReference type="NCBI Taxonomy" id="1759441"/>
    <lineage>
        <taxon>Eukaryota</taxon>
        <taxon>Fungi</taxon>
        <taxon>Dikarya</taxon>
        <taxon>Basidiomycota</taxon>
        <taxon>Agaricomycotina</taxon>
        <taxon>Agaricomycetes</taxon>
        <taxon>Agaricomycetidae</taxon>
        <taxon>Atheliales</taxon>
        <taxon>Atheliaceae</taxon>
        <taxon>Athelia</taxon>
    </lineage>
</organism>
<accession>A0A165XRV0</accession>
<keyword evidence="3" id="KW-1185">Reference proteome</keyword>
<sequence length="169" mass="18627">MVSLYTADDANSHRPASSGPRVLRCHVSGTHLELKVALRSHPTGHYHTSSKDEEMSMLNVSKLLSQRHTHLYAQRAVTIVARQCPAVQNILVQRPDLQHRRRDACILPTVSDAKPGDFIALESRPIRFNATHGKGPPTGGPFNAANFNCDNNLAPTQIANAYKVWNCKG</sequence>
<gene>
    <name evidence="2" type="ORF">FIBSPDRAFT_938789</name>
</gene>